<sequence>QRGMKCLLHEKPFKNVNGSGKHNNWSLQTDAGVNLFSQKHNPHFMLFFAIVMAAVDRSQELLRYSVATYQNGDRLGGHEAPPSIVSMFVGEQLEAVIKLLSNMQSLKNSPTQESPTLDIADSIPKIPLDNSDRNRTSPFAFTGNKFEFRMPGSSQNMSFCNTVLLASVAQVVREVISELDSQTEKQVTCRLAFEHQRVIFNGNNYTQEWSEEAQRRGLFVSSSQSEILRLILTPKSVGIFDGILSQQELQIRYLVFQKQFVQHGFIEGNLVLQMLSQKFIPFISRQVANAVSQ</sequence>
<dbReference type="PANTHER" id="PTHR42974">
    <property type="entry name" value="GLUTAMINE SYNTHETASE"/>
    <property type="match status" value="1"/>
</dbReference>
<dbReference type="EMBL" id="GDID01003212">
    <property type="protein sequence ID" value="JAP93394.1"/>
    <property type="molecule type" value="Transcribed_RNA"/>
</dbReference>
<dbReference type="InterPro" id="IPR040577">
    <property type="entry name" value="Gln-synt_C"/>
</dbReference>
<gene>
    <name evidence="3" type="ORF">TPC1_14343</name>
</gene>
<dbReference type="Gene3D" id="3.30.590.10">
    <property type="entry name" value="Glutamine synthetase/guanido kinase, catalytic domain"/>
    <property type="match status" value="1"/>
</dbReference>
<feature type="non-terminal residue" evidence="3">
    <location>
        <position position="293"/>
    </location>
</feature>
<reference evidence="3" key="1">
    <citation type="submission" date="2015-07" db="EMBL/GenBank/DDBJ databases">
        <title>Adaptation to a free-living lifestyle via gene acquisitions in the diplomonad Trepomonas sp. PC1.</title>
        <authorList>
            <person name="Xu F."/>
            <person name="Jerlstrom-Hultqvist J."/>
            <person name="Kolisko M."/>
            <person name="Simpson A.G.B."/>
            <person name="Roger A.J."/>
            <person name="Svard S.G."/>
            <person name="Andersson J.O."/>
        </authorList>
    </citation>
    <scope>NUCLEOTIDE SEQUENCE</scope>
    <source>
        <strain evidence="3">PC1</strain>
    </source>
</reference>
<dbReference type="PROSITE" id="PS00181">
    <property type="entry name" value="GLNA_ATP"/>
    <property type="match status" value="1"/>
</dbReference>
<dbReference type="PANTHER" id="PTHR42974:SF1">
    <property type="entry name" value="TYPE-3 GLUTAMINE SYNTHETASE"/>
    <property type="match status" value="1"/>
</dbReference>
<dbReference type="GO" id="GO:0004356">
    <property type="term" value="F:glutamine synthetase activity"/>
    <property type="evidence" value="ECO:0007669"/>
    <property type="project" value="InterPro"/>
</dbReference>
<name>A0A146KBV1_9EUKA</name>
<dbReference type="InterPro" id="IPR052725">
    <property type="entry name" value="GS_Type-3"/>
</dbReference>
<dbReference type="SUPFAM" id="SSF55931">
    <property type="entry name" value="Glutamine synthetase/guanido kinase"/>
    <property type="match status" value="1"/>
</dbReference>
<dbReference type="AlphaFoldDB" id="A0A146KBV1"/>
<feature type="non-terminal residue" evidence="3">
    <location>
        <position position="1"/>
    </location>
</feature>
<protein>
    <submittedName>
        <fullName evidence="3">Glutamine synthetase type III</fullName>
    </submittedName>
</protein>
<evidence type="ECO:0000313" key="3">
    <source>
        <dbReference type="EMBL" id="JAP93394.1"/>
    </source>
</evidence>
<organism evidence="3">
    <name type="scientific">Trepomonas sp. PC1</name>
    <dbReference type="NCBI Taxonomy" id="1076344"/>
    <lineage>
        <taxon>Eukaryota</taxon>
        <taxon>Metamonada</taxon>
        <taxon>Diplomonadida</taxon>
        <taxon>Hexamitidae</taxon>
        <taxon>Hexamitinae</taxon>
        <taxon>Trepomonas</taxon>
    </lineage>
</organism>
<dbReference type="InterPro" id="IPR008146">
    <property type="entry name" value="Gln_synth_cat_dom"/>
</dbReference>
<evidence type="ECO:0000259" key="2">
    <source>
        <dbReference type="PROSITE" id="PS51987"/>
    </source>
</evidence>
<dbReference type="Pfam" id="PF18318">
    <property type="entry name" value="Gln-synt_C-ter"/>
    <property type="match status" value="1"/>
</dbReference>
<accession>A0A146KBV1</accession>
<dbReference type="InterPro" id="IPR014746">
    <property type="entry name" value="Gln_synth/guanido_kin_cat_dom"/>
</dbReference>
<dbReference type="PROSITE" id="PS51987">
    <property type="entry name" value="GS_CATALYTIC"/>
    <property type="match status" value="1"/>
</dbReference>
<feature type="domain" description="GS catalytic" evidence="2">
    <location>
        <begin position="1"/>
        <end position="279"/>
    </location>
</feature>
<evidence type="ECO:0000256" key="1">
    <source>
        <dbReference type="PROSITE-ProRule" id="PRU01331"/>
    </source>
</evidence>
<proteinExistence type="inferred from homology"/>
<comment type="similarity">
    <text evidence="1">Belongs to the glutamine synthetase family.</text>
</comment>
<dbReference type="InterPro" id="IPR027303">
    <property type="entry name" value="Gln_synth_gly_rich_site"/>
</dbReference>